<dbReference type="Proteomes" id="UP000193529">
    <property type="component" value="Unassembled WGS sequence"/>
</dbReference>
<dbReference type="Gene3D" id="1.10.1060.10">
    <property type="entry name" value="Alpha-helical ferredoxin"/>
    <property type="match status" value="1"/>
</dbReference>
<dbReference type="Gene3D" id="3.30.465.10">
    <property type="match status" value="1"/>
</dbReference>
<dbReference type="InterPro" id="IPR017896">
    <property type="entry name" value="4Fe4S_Fe-S-bd"/>
</dbReference>
<keyword evidence="9" id="KW-0411">Iron-sulfur</keyword>
<keyword evidence="7" id="KW-0560">Oxidoreductase</keyword>
<dbReference type="EC" id="1.1.2.4" evidence="10"/>
<evidence type="ECO:0000256" key="3">
    <source>
        <dbReference type="ARBA" id="ARBA00022630"/>
    </source>
</evidence>
<dbReference type="InterPro" id="IPR009051">
    <property type="entry name" value="Helical_ferredxn"/>
</dbReference>
<evidence type="ECO:0000256" key="9">
    <source>
        <dbReference type="ARBA" id="ARBA00023014"/>
    </source>
</evidence>
<evidence type="ECO:0000256" key="10">
    <source>
        <dbReference type="ARBA" id="ARBA00038897"/>
    </source>
</evidence>
<dbReference type="GO" id="GO:0071949">
    <property type="term" value="F:FAD binding"/>
    <property type="evidence" value="ECO:0007669"/>
    <property type="project" value="InterPro"/>
</dbReference>
<feature type="domain" description="4Fe-4S ferredoxin-type" evidence="12">
    <location>
        <begin position="533"/>
        <end position="562"/>
    </location>
</feature>
<dbReference type="SUPFAM" id="SSF56176">
    <property type="entry name" value="FAD-binding/transporter-associated domain-like"/>
    <property type="match status" value="1"/>
</dbReference>
<evidence type="ECO:0000259" key="12">
    <source>
        <dbReference type="PROSITE" id="PS51379"/>
    </source>
</evidence>
<dbReference type="GO" id="GO:0051536">
    <property type="term" value="F:iron-sulfur cluster binding"/>
    <property type="evidence" value="ECO:0007669"/>
    <property type="project" value="UniProtKB-KW"/>
</dbReference>
<organism evidence="14 15">
    <name type="scientific">Mycobacterium palustre</name>
    <dbReference type="NCBI Taxonomy" id="153971"/>
    <lineage>
        <taxon>Bacteria</taxon>
        <taxon>Bacillati</taxon>
        <taxon>Actinomycetota</taxon>
        <taxon>Actinomycetes</taxon>
        <taxon>Mycobacteriales</taxon>
        <taxon>Mycobacteriaceae</taxon>
        <taxon>Mycobacterium</taxon>
        <taxon>Mycobacterium simiae complex</taxon>
    </lineage>
</organism>
<dbReference type="InterPro" id="IPR016164">
    <property type="entry name" value="FAD-linked_Oxase-like_C"/>
</dbReference>
<dbReference type="PANTHER" id="PTHR11748">
    <property type="entry name" value="D-LACTATE DEHYDROGENASE"/>
    <property type="match status" value="1"/>
</dbReference>
<keyword evidence="5" id="KW-0274">FAD</keyword>
<sequence length="934" mass="99626">MTARWFAGRPQDHDGGTTSDVPEDSLVRRLAMAHDASHYRLIPERVVRARSREDVAREFRSVAGAGGHVTLRSGGTSLSGQASGAGTMIDTRTHFQAVEVLDGGARVRVQPGATLRTVNARLAPFGTRLGPDPASEGACTVGGVIANNSSGMRCGTQWNSYSTLDGLAVVLVDGTVVDTSLADADLRLRHARPDLYEGLLRLRDRVRGNHDSIRRINQLYALKNTMGYSLNAFTDFTEPTDILAHLMVGSEGTLGFVSDVVLRTIPIRRHVATAFLVFPSIAAATDAIAPLSKAGACTLELIDAASLRVCQGGASTHPVLRSLEVRAHTALLAELEADSQAELNDLLDGAATLLDDLNLVAAADFEQDAASRAAMWKLRKDLYPRVAAARPSGSTALLEDVAVPITALTGTVNSLHGLLRGHGYHDSVTFGHAKDGNLHFMISCRFDDPAEVDRYAAFNEDLVGLVLNAGGTLKAEHGTGRMMAPFVERQFGAELYAVIREVKRLFDPAVTLNPGVVVSDNARQHLADLKVVPLVEADIDTCTDCGYCEPMCPSRALTTTPRQRIALLREAKRLAGSQRAGLMTDYEYHAVDTCAADSLCSVACPVHIDTGALMKRARATRHSSAAQKAAVRVADRFGVAVAGARAGVGLARKLPTSMASATTSALRRVGNPEWIPSMRDRLPGPGRRRTAQSPPNATYVYFPACVTSIFGPDYDHLPALAALGGEVARVPEQIASLCCATPWASKGFSAGAQQMAERTATALWLASEGGRLPVVCNASSCAWALQTLTEQLPAGHHAKHRRLSVLDAVTFVRRHVMPKLGEFTKIDTLAVHPTCADVHMNTKGDVLALAHDIADEVVVPTTWGCCGFAGDRGLLHPELTAAATAPMAAEIASREFGAYASTNRTCEMAMTRATGAHYRDIIAVLCEVVMSTRG</sequence>
<dbReference type="GO" id="GO:1903457">
    <property type="term" value="P:lactate catabolic process"/>
    <property type="evidence" value="ECO:0007669"/>
    <property type="project" value="TreeGrafter"/>
</dbReference>
<feature type="region of interest" description="Disordered" evidence="11">
    <location>
        <begin position="1"/>
        <end position="22"/>
    </location>
</feature>
<dbReference type="SUPFAM" id="SSF55103">
    <property type="entry name" value="FAD-linked oxidases, C-terminal domain"/>
    <property type="match status" value="1"/>
</dbReference>
<evidence type="ECO:0000256" key="7">
    <source>
        <dbReference type="ARBA" id="ARBA00023002"/>
    </source>
</evidence>
<dbReference type="Gene3D" id="3.30.70.2740">
    <property type="match status" value="1"/>
</dbReference>
<dbReference type="GO" id="GO:0004458">
    <property type="term" value="F:D-lactate dehydrogenase (cytochrome) activity"/>
    <property type="evidence" value="ECO:0007669"/>
    <property type="project" value="UniProtKB-EC"/>
</dbReference>
<evidence type="ECO:0000256" key="6">
    <source>
        <dbReference type="ARBA" id="ARBA00022946"/>
    </source>
</evidence>
<evidence type="ECO:0000313" key="14">
    <source>
        <dbReference type="EMBL" id="ORW34400.1"/>
    </source>
</evidence>
<dbReference type="InterPro" id="IPR006094">
    <property type="entry name" value="Oxid_FAD_bind_N"/>
</dbReference>
<accession>A0A1X2A1B7</accession>
<dbReference type="Pfam" id="PF01565">
    <property type="entry name" value="FAD_binding_4"/>
    <property type="match status" value="1"/>
</dbReference>
<evidence type="ECO:0000256" key="4">
    <source>
        <dbReference type="ARBA" id="ARBA00022723"/>
    </source>
</evidence>
<dbReference type="PROSITE" id="PS51379">
    <property type="entry name" value="4FE4S_FER_2"/>
    <property type="match status" value="1"/>
</dbReference>
<dbReference type="InterPro" id="IPR016166">
    <property type="entry name" value="FAD-bd_PCMH"/>
</dbReference>
<dbReference type="GO" id="GO:0008720">
    <property type="term" value="F:D-lactate dehydrogenase (NAD+) activity"/>
    <property type="evidence" value="ECO:0007669"/>
    <property type="project" value="TreeGrafter"/>
</dbReference>
<dbReference type="Pfam" id="PF13183">
    <property type="entry name" value="Fer4_8"/>
    <property type="match status" value="1"/>
</dbReference>
<keyword evidence="15" id="KW-1185">Reference proteome</keyword>
<gene>
    <name evidence="14" type="ORF">AWC19_24160</name>
</gene>
<keyword evidence="6" id="KW-0809">Transit peptide</keyword>
<evidence type="ECO:0000259" key="13">
    <source>
        <dbReference type="PROSITE" id="PS51387"/>
    </source>
</evidence>
<reference evidence="14 15" key="1">
    <citation type="submission" date="2016-01" db="EMBL/GenBank/DDBJ databases">
        <title>The new phylogeny of the genus Mycobacterium.</title>
        <authorList>
            <person name="Tarcisio F."/>
            <person name="Conor M."/>
            <person name="Antonella G."/>
            <person name="Elisabetta G."/>
            <person name="Giulia F.S."/>
            <person name="Sara T."/>
            <person name="Anna F."/>
            <person name="Clotilde B."/>
            <person name="Roberto B."/>
            <person name="Veronica D.S."/>
            <person name="Fabio R."/>
            <person name="Monica P."/>
            <person name="Olivier J."/>
            <person name="Enrico T."/>
            <person name="Nicola S."/>
        </authorList>
    </citation>
    <scope>NUCLEOTIDE SEQUENCE [LARGE SCALE GENOMIC DNA]</scope>
    <source>
        <strain evidence="14 15">DSM 44572</strain>
    </source>
</reference>
<evidence type="ECO:0000256" key="1">
    <source>
        <dbReference type="ARBA" id="ARBA00001974"/>
    </source>
</evidence>
<evidence type="ECO:0000256" key="11">
    <source>
        <dbReference type="SAM" id="MobiDB-lite"/>
    </source>
</evidence>
<comment type="similarity">
    <text evidence="2">Belongs to the FAD-binding oxidoreductase/transferase type 4 family.</text>
</comment>
<evidence type="ECO:0000256" key="5">
    <source>
        <dbReference type="ARBA" id="ARBA00022827"/>
    </source>
</evidence>
<keyword evidence="8" id="KW-0408">Iron</keyword>
<comment type="caution">
    <text evidence="14">The sequence shown here is derived from an EMBL/GenBank/DDBJ whole genome shotgun (WGS) entry which is preliminary data.</text>
</comment>
<dbReference type="InterPro" id="IPR004113">
    <property type="entry name" value="FAD-bd_oxidored_4_C"/>
</dbReference>
<name>A0A1X2A1B7_9MYCO</name>
<dbReference type="Pfam" id="PF02913">
    <property type="entry name" value="FAD-oxidase_C"/>
    <property type="match status" value="1"/>
</dbReference>
<dbReference type="EMBL" id="LQPJ01000009">
    <property type="protein sequence ID" value="ORW34400.1"/>
    <property type="molecule type" value="Genomic_DNA"/>
</dbReference>
<dbReference type="InterPro" id="IPR036318">
    <property type="entry name" value="FAD-bd_PCMH-like_sf"/>
</dbReference>
<evidence type="ECO:0000256" key="8">
    <source>
        <dbReference type="ARBA" id="ARBA00023004"/>
    </source>
</evidence>
<dbReference type="PROSITE" id="PS51387">
    <property type="entry name" value="FAD_PCMH"/>
    <property type="match status" value="1"/>
</dbReference>
<dbReference type="InterPro" id="IPR017900">
    <property type="entry name" value="4Fe4S_Fe_S_CS"/>
</dbReference>
<comment type="cofactor">
    <cofactor evidence="1">
        <name>FAD</name>
        <dbReference type="ChEBI" id="CHEBI:57692"/>
    </cofactor>
</comment>
<protein>
    <recommendedName>
        <fullName evidence="10">D-lactate dehydrogenase (cytochrome)</fullName>
        <ecNumber evidence="10">1.1.2.4</ecNumber>
    </recommendedName>
</protein>
<dbReference type="AlphaFoldDB" id="A0A1X2A1B7"/>
<dbReference type="STRING" id="153971.AWC19_24160"/>
<evidence type="ECO:0000313" key="15">
    <source>
        <dbReference type="Proteomes" id="UP000193529"/>
    </source>
</evidence>
<dbReference type="InterPro" id="IPR016169">
    <property type="entry name" value="FAD-bd_PCMH_sub2"/>
</dbReference>
<dbReference type="GO" id="GO:0046872">
    <property type="term" value="F:metal ion binding"/>
    <property type="evidence" value="ECO:0007669"/>
    <property type="project" value="UniProtKB-KW"/>
</dbReference>
<dbReference type="PROSITE" id="PS00198">
    <property type="entry name" value="4FE4S_FER_1"/>
    <property type="match status" value="1"/>
</dbReference>
<evidence type="ECO:0000256" key="2">
    <source>
        <dbReference type="ARBA" id="ARBA00008000"/>
    </source>
</evidence>
<feature type="domain" description="FAD-binding PCMH-type" evidence="13">
    <location>
        <begin position="39"/>
        <end position="267"/>
    </location>
</feature>
<dbReference type="PANTHER" id="PTHR11748:SF111">
    <property type="entry name" value="D-LACTATE DEHYDROGENASE, MITOCHONDRIAL-RELATED"/>
    <property type="match status" value="1"/>
</dbReference>
<proteinExistence type="inferred from homology"/>
<dbReference type="Gene3D" id="3.30.70.2190">
    <property type="match status" value="1"/>
</dbReference>
<keyword evidence="4" id="KW-0479">Metal-binding</keyword>
<keyword evidence="3" id="KW-0285">Flavoprotein</keyword>
<dbReference type="SUPFAM" id="SSF46548">
    <property type="entry name" value="alpha-helical ferredoxin"/>
    <property type="match status" value="1"/>
</dbReference>